<gene>
    <name evidence="3" type="ORF">CR513_40270</name>
</gene>
<evidence type="ECO:0000313" key="3">
    <source>
        <dbReference type="EMBL" id="RDX79321.1"/>
    </source>
</evidence>
<dbReference type="OrthoDB" id="1730596at2759"/>
<dbReference type="AlphaFoldDB" id="A0A371FM32"/>
<reference evidence="3" key="1">
    <citation type="submission" date="2018-05" db="EMBL/GenBank/DDBJ databases">
        <title>Draft genome of Mucuna pruriens seed.</title>
        <authorList>
            <person name="Nnadi N.E."/>
            <person name="Vos R."/>
            <person name="Hasami M.H."/>
            <person name="Devisetty U.K."/>
            <person name="Aguiy J.C."/>
        </authorList>
    </citation>
    <scope>NUCLEOTIDE SEQUENCE [LARGE SCALE GENOMIC DNA]</scope>
    <source>
        <strain evidence="3">JCA_2017</strain>
    </source>
</reference>
<dbReference type="GO" id="GO:0004523">
    <property type="term" value="F:RNA-DNA hybrid ribonuclease activity"/>
    <property type="evidence" value="ECO:0007669"/>
    <property type="project" value="InterPro"/>
</dbReference>
<dbReference type="InterPro" id="IPR036397">
    <property type="entry name" value="RNaseH_sf"/>
</dbReference>
<dbReference type="Pfam" id="PF13456">
    <property type="entry name" value="RVT_3"/>
    <property type="match status" value="1"/>
</dbReference>
<dbReference type="Gene3D" id="3.30.420.10">
    <property type="entry name" value="Ribonuclease H-like superfamily/Ribonuclease H"/>
    <property type="match status" value="1"/>
</dbReference>
<dbReference type="PROSITE" id="PS50879">
    <property type="entry name" value="RNASE_H_1"/>
    <property type="match status" value="1"/>
</dbReference>
<dbReference type="PANTHER" id="PTHR48475:SF2">
    <property type="entry name" value="RIBONUCLEASE H"/>
    <property type="match status" value="1"/>
</dbReference>
<dbReference type="InterPro" id="IPR002156">
    <property type="entry name" value="RNaseH_domain"/>
</dbReference>
<dbReference type="GO" id="GO:0003676">
    <property type="term" value="F:nucleic acid binding"/>
    <property type="evidence" value="ECO:0007669"/>
    <property type="project" value="InterPro"/>
</dbReference>
<organism evidence="3 4">
    <name type="scientific">Mucuna pruriens</name>
    <name type="common">Velvet bean</name>
    <name type="synonym">Dolichos pruriens</name>
    <dbReference type="NCBI Taxonomy" id="157652"/>
    <lineage>
        <taxon>Eukaryota</taxon>
        <taxon>Viridiplantae</taxon>
        <taxon>Streptophyta</taxon>
        <taxon>Embryophyta</taxon>
        <taxon>Tracheophyta</taxon>
        <taxon>Spermatophyta</taxon>
        <taxon>Magnoliopsida</taxon>
        <taxon>eudicotyledons</taxon>
        <taxon>Gunneridae</taxon>
        <taxon>Pentapetalae</taxon>
        <taxon>rosids</taxon>
        <taxon>fabids</taxon>
        <taxon>Fabales</taxon>
        <taxon>Fabaceae</taxon>
        <taxon>Papilionoideae</taxon>
        <taxon>50 kb inversion clade</taxon>
        <taxon>NPAAA clade</taxon>
        <taxon>indigoferoid/millettioid clade</taxon>
        <taxon>Phaseoleae</taxon>
        <taxon>Mucuna</taxon>
    </lineage>
</organism>
<dbReference type="PANTHER" id="PTHR48475">
    <property type="entry name" value="RIBONUCLEASE H"/>
    <property type="match status" value="1"/>
</dbReference>
<dbReference type="EMBL" id="QJKJ01008575">
    <property type="protein sequence ID" value="RDX79321.1"/>
    <property type="molecule type" value="Genomic_DNA"/>
</dbReference>
<feature type="compositionally biased region" description="Polar residues" evidence="1">
    <location>
        <begin position="75"/>
        <end position="88"/>
    </location>
</feature>
<dbReference type="CDD" id="cd09279">
    <property type="entry name" value="RNase_HI_like"/>
    <property type="match status" value="1"/>
</dbReference>
<feature type="domain" description="RNase H type-1" evidence="2">
    <location>
        <begin position="198"/>
        <end position="286"/>
    </location>
</feature>
<evidence type="ECO:0000313" key="4">
    <source>
        <dbReference type="Proteomes" id="UP000257109"/>
    </source>
</evidence>
<feature type="compositionally biased region" description="Basic and acidic residues" evidence="1">
    <location>
        <begin position="89"/>
        <end position="99"/>
    </location>
</feature>
<comment type="caution">
    <text evidence="3">The sequence shown here is derived from an EMBL/GenBank/DDBJ whole genome shotgun (WGS) entry which is preliminary data.</text>
</comment>
<name>A0A371FM32_MUCPR</name>
<feature type="region of interest" description="Disordered" evidence="1">
    <location>
        <begin position="75"/>
        <end position="99"/>
    </location>
</feature>
<evidence type="ECO:0000259" key="2">
    <source>
        <dbReference type="PROSITE" id="PS50879"/>
    </source>
</evidence>
<protein>
    <recommendedName>
        <fullName evidence="2">RNase H type-1 domain-containing protein</fullName>
    </recommendedName>
</protein>
<sequence length="286" mass="31379">MDLCKGMQQNSEFRNHSCSLELKYKHRGLASVAPPSTMIVMADGDGSPRIARTLRIKSTGQPSASQSLTCTPSIERSATTAPCTTVSESEMRTRGNRDESSDVAAELELRWLLSRSLTWSATGLCSLLGHFTYWAESWPGRDGVGQVLRKSNLVGRMVAWSIQLSEFDISFEIRGHVKAQALADFITELTPIGTPTAEEGEWYLSVDGSSNQTGSGAGVILEGPEGVLIEQSLHFEFRASNNQEEYEALLASMKLARELEAKKLMAKSDSKLVTRQVNGEYQARDP</sequence>
<accession>A0A371FM32</accession>
<feature type="non-terminal residue" evidence="3">
    <location>
        <position position="1"/>
    </location>
</feature>
<dbReference type="Proteomes" id="UP000257109">
    <property type="component" value="Unassembled WGS sequence"/>
</dbReference>
<dbReference type="InterPro" id="IPR012337">
    <property type="entry name" value="RNaseH-like_sf"/>
</dbReference>
<evidence type="ECO:0000256" key="1">
    <source>
        <dbReference type="SAM" id="MobiDB-lite"/>
    </source>
</evidence>
<dbReference type="SUPFAM" id="SSF53098">
    <property type="entry name" value="Ribonuclease H-like"/>
    <property type="match status" value="1"/>
</dbReference>
<keyword evidence="4" id="KW-1185">Reference proteome</keyword>
<proteinExistence type="predicted"/>